<dbReference type="FunFam" id="1.10.220.10:FF:000001">
    <property type="entry name" value="Annexin"/>
    <property type="match status" value="1"/>
</dbReference>
<dbReference type="InterPro" id="IPR018252">
    <property type="entry name" value="Annexin_repeat_CS"/>
</dbReference>
<name>A0A158R8V5_TAEAS</name>
<sequence length="377" mass="42196">MNHDYNADAEKIYNACKGLAMDIVTFSYSLLGTKEEDIIQVIGKRTLPERHQIRLAYFAKYNKDLLDVLDSELSGDFGELAHNLFLGPIQILAAELYRIFKKAGSAGGDVNDIICCLSPTEITALKSAYLEGKGIFIRYLLAADKSRWVATCRTTKGKFFELTRKFICHLYCADKTRSLEKDIEKETKGGHRDFLLKFINTNRPEFPAEEVKSAAATGHWESLIDMQEVGRNAAAIHAAGEGKAGKGNETEVTRILCSASALDIRAIYDHFKDVYNVSLVDFISKAFKEPLRDAYNTVIMTAVDLRLLLVAQLYNSMHGLGTDERTLSRIIAIRSEIDLPTLKVLYQQKIGRSLAEMVKSDTSSDYRSLLLTLLGEK</sequence>
<comment type="similarity">
    <text evidence="1 4">Belongs to the annexin family.</text>
</comment>
<dbReference type="WBParaSite" id="TASK_0000615801-mRNA-1">
    <property type="protein sequence ID" value="TASK_0000615801-mRNA-1"/>
    <property type="gene ID" value="TASK_0000615801"/>
</dbReference>
<dbReference type="InterPro" id="IPR001464">
    <property type="entry name" value="Annexin"/>
</dbReference>
<evidence type="ECO:0000313" key="7">
    <source>
        <dbReference type="WBParaSite" id="TASK_0000615801-mRNA-1"/>
    </source>
</evidence>
<evidence type="ECO:0000256" key="2">
    <source>
        <dbReference type="ARBA" id="ARBA00022737"/>
    </source>
</evidence>
<evidence type="ECO:0000313" key="6">
    <source>
        <dbReference type="Proteomes" id="UP000282613"/>
    </source>
</evidence>
<dbReference type="GO" id="GO:0005737">
    <property type="term" value="C:cytoplasm"/>
    <property type="evidence" value="ECO:0007669"/>
    <property type="project" value="TreeGrafter"/>
</dbReference>
<evidence type="ECO:0000256" key="3">
    <source>
        <dbReference type="ARBA" id="ARBA00023216"/>
    </source>
</evidence>
<protein>
    <recommendedName>
        <fullName evidence="4">Annexin</fullName>
    </recommendedName>
</protein>
<dbReference type="SUPFAM" id="SSF47874">
    <property type="entry name" value="Annexin"/>
    <property type="match status" value="1"/>
</dbReference>
<dbReference type="GO" id="GO:0005544">
    <property type="term" value="F:calcium-dependent phospholipid binding"/>
    <property type="evidence" value="ECO:0007669"/>
    <property type="project" value="UniProtKB-KW"/>
</dbReference>
<dbReference type="GO" id="GO:0001786">
    <property type="term" value="F:phosphatidylserine binding"/>
    <property type="evidence" value="ECO:0007669"/>
    <property type="project" value="TreeGrafter"/>
</dbReference>
<dbReference type="GO" id="GO:0012506">
    <property type="term" value="C:vesicle membrane"/>
    <property type="evidence" value="ECO:0007669"/>
    <property type="project" value="TreeGrafter"/>
</dbReference>
<keyword evidence="4" id="KW-0106">Calcium</keyword>
<dbReference type="STRING" id="60517.A0A158R8V5"/>
<dbReference type="InterPro" id="IPR018502">
    <property type="entry name" value="Annexin_repeat"/>
</dbReference>
<dbReference type="AlphaFoldDB" id="A0A158R8V5"/>
<proteinExistence type="inferred from homology"/>
<dbReference type="PRINTS" id="PR00196">
    <property type="entry name" value="ANNEXIN"/>
</dbReference>
<dbReference type="SMART" id="SM00335">
    <property type="entry name" value="ANX"/>
    <property type="match status" value="3"/>
</dbReference>
<dbReference type="PANTHER" id="PTHR10502:SF175">
    <property type="entry name" value="ANNEXIN A13"/>
    <property type="match status" value="1"/>
</dbReference>
<dbReference type="Gene3D" id="1.10.220.10">
    <property type="entry name" value="Annexin"/>
    <property type="match status" value="4"/>
</dbReference>
<dbReference type="PROSITE" id="PS51897">
    <property type="entry name" value="ANNEXIN_2"/>
    <property type="match status" value="3"/>
</dbReference>
<dbReference type="InterPro" id="IPR037104">
    <property type="entry name" value="Annexin_sf"/>
</dbReference>
<dbReference type="Pfam" id="PF00191">
    <property type="entry name" value="Annexin"/>
    <property type="match status" value="3"/>
</dbReference>
<gene>
    <name evidence="5" type="ORF">TASK_LOCUS6159</name>
</gene>
<keyword evidence="3 4" id="KW-0041">Annexin</keyword>
<dbReference type="PANTHER" id="PTHR10502">
    <property type="entry name" value="ANNEXIN"/>
    <property type="match status" value="1"/>
</dbReference>
<dbReference type="GO" id="GO:0005509">
    <property type="term" value="F:calcium ion binding"/>
    <property type="evidence" value="ECO:0007669"/>
    <property type="project" value="InterPro"/>
</dbReference>
<evidence type="ECO:0000313" key="5">
    <source>
        <dbReference type="EMBL" id="VDK36215.1"/>
    </source>
</evidence>
<reference evidence="7" key="1">
    <citation type="submission" date="2016-04" db="UniProtKB">
        <authorList>
            <consortium name="WormBaseParasite"/>
        </authorList>
    </citation>
    <scope>IDENTIFICATION</scope>
</reference>
<keyword evidence="4" id="KW-0111">Calcium/phospholipid-binding</keyword>
<keyword evidence="6" id="KW-1185">Reference proteome</keyword>
<dbReference type="Proteomes" id="UP000282613">
    <property type="component" value="Unassembled WGS sequence"/>
</dbReference>
<dbReference type="GO" id="GO:0005886">
    <property type="term" value="C:plasma membrane"/>
    <property type="evidence" value="ECO:0007669"/>
    <property type="project" value="TreeGrafter"/>
</dbReference>
<evidence type="ECO:0000256" key="1">
    <source>
        <dbReference type="ARBA" id="ARBA00007831"/>
    </source>
</evidence>
<organism evidence="7">
    <name type="scientific">Taenia asiatica</name>
    <name type="common">Asian tapeworm</name>
    <dbReference type="NCBI Taxonomy" id="60517"/>
    <lineage>
        <taxon>Eukaryota</taxon>
        <taxon>Metazoa</taxon>
        <taxon>Spiralia</taxon>
        <taxon>Lophotrochozoa</taxon>
        <taxon>Platyhelminthes</taxon>
        <taxon>Cestoda</taxon>
        <taxon>Eucestoda</taxon>
        <taxon>Cyclophyllidea</taxon>
        <taxon>Taeniidae</taxon>
        <taxon>Taenia</taxon>
    </lineage>
</organism>
<dbReference type="EMBL" id="UYRS01018475">
    <property type="protein sequence ID" value="VDK36215.1"/>
    <property type="molecule type" value="Genomic_DNA"/>
</dbReference>
<evidence type="ECO:0000256" key="4">
    <source>
        <dbReference type="RuleBase" id="RU003540"/>
    </source>
</evidence>
<reference evidence="5 6" key="2">
    <citation type="submission" date="2018-11" db="EMBL/GenBank/DDBJ databases">
        <authorList>
            <consortium name="Pathogen Informatics"/>
        </authorList>
    </citation>
    <scope>NUCLEOTIDE SEQUENCE [LARGE SCALE GENOMIC DNA]</scope>
</reference>
<dbReference type="GO" id="GO:0005634">
    <property type="term" value="C:nucleus"/>
    <property type="evidence" value="ECO:0007669"/>
    <property type="project" value="TreeGrafter"/>
</dbReference>
<keyword evidence="2 4" id="KW-0677">Repeat</keyword>
<dbReference type="PROSITE" id="PS00223">
    <property type="entry name" value="ANNEXIN_1"/>
    <property type="match status" value="2"/>
</dbReference>
<comment type="domain">
    <text evidence="4">A pair of annexin repeats may form one binding site for calcium and phospholipid.</text>
</comment>
<accession>A0A158R8V5</accession>
<dbReference type="OrthoDB" id="37886at2759"/>